<dbReference type="InterPro" id="IPR013088">
    <property type="entry name" value="Znf_NHR/GATA"/>
</dbReference>
<dbReference type="SUPFAM" id="SSF57716">
    <property type="entry name" value="Glucocorticoid receptor-like (DNA-binding domain)"/>
    <property type="match status" value="1"/>
</dbReference>
<keyword evidence="10" id="KW-0539">Nucleus</keyword>
<comment type="subcellular location">
    <subcellularLocation>
        <location evidence="1">Nucleus</location>
    </subcellularLocation>
</comment>
<dbReference type="GO" id="GO:0005634">
    <property type="term" value="C:nucleus"/>
    <property type="evidence" value="ECO:0007669"/>
    <property type="project" value="UniProtKB-SubCell"/>
</dbReference>
<evidence type="ECO:0000256" key="3">
    <source>
        <dbReference type="ARBA" id="ARBA00022723"/>
    </source>
</evidence>
<dbReference type="PANTHER" id="PTHR24083">
    <property type="entry name" value="NUCLEAR HORMONE RECEPTOR"/>
    <property type="match status" value="1"/>
</dbReference>
<evidence type="ECO:0000259" key="11">
    <source>
        <dbReference type="PROSITE" id="PS51030"/>
    </source>
</evidence>
<keyword evidence="7" id="KW-0238">DNA-binding</keyword>
<evidence type="ECO:0000256" key="2">
    <source>
        <dbReference type="ARBA" id="ARBA00005993"/>
    </source>
</evidence>
<evidence type="ECO:0000256" key="10">
    <source>
        <dbReference type="ARBA" id="ARBA00023242"/>
    </source>
</evidence>
<dbReference type="PRINTS" id="PR00047">
    <property type="entry name" value="STROIDFINGER"/>
</dbReference>
<keyword evidence="8" id="KW-0804">Transcription</keyword>
<dbReference type="GO" id="GO:0006357">
    <property type="term" value="P:regulation of transcription by RNA polymerase II"/>
    <property type="evidence" value="ECO:0007669"/>
    <property type="project" value="UniProtKB-ARBA"/>
</dbReference>
<keyword evidence="6" id="KW-0805">Transcription regulation</keyword>
<dbReference type="Proteomes" id="UP001175271">
    <property type="component" value="Unassembled WGS sequence"/>
</dbReference>
<evidence type="ECO:0000256" key="8">
    <source>
        <dbReference type="ARBA" id="ARBA00023163"/>
    </source>
</evidence>
<dbReference type="GO" id="GO:0003700">
    <property type="term" value="F:DNA-binding transcription factor activity"/>
    <property type="evidence" value="ECO:0007669"/>
    <property type="project" value="InterPro"/>
</dbReference>
<evidence type="ECO:0000256" key="1">
    <source>
        <dbReference type="ARBA" id="ARBA00004123"/>
    </source>
</evidence>
<evidence type="ECO:0000256" key="7">
    <source>
        <dbReference type="ARBA" id="ARBA00023125"/>
    </source>
</evidence>
<evidence type="ECO:0000256" key="5">
    <source>
        <dbReference type="ARBA" id="ARBA00022833"/>
    </source>
</evidence>
<evidence type="ECO:0000256" key="6">
    <source>
        <dbReference type="ARBA" id="ARBA00023015"/>
    </source>
</evidence>
<keyword evidence="4" id="KW-0863">Zinc-finger</keyword>
<name>A0AA39M3I6_9BILA</name>
<dbReference type="SMART" id="SM00399">
    <property type="entry name" value="ZnF_C4"/>
    <property type="match status" value="1"/>
</dbReference>
<keyword evidence="9" id="KW-0675">Receptor</keyword>
<dbReference type="InterPro" id="IPR001628">
    <property type="entry name" value="Znf_hrmn_rcpt"/>
</dbReference>
<dbReference type="Gene3D" id="3.30.50.10">
    <property type="entry name" value="Erythroid Transcription Factor GATA-1, subunit A"/>
    <property type="match status" value="1"/>
</dbReference>
<comment type="caution">
    <text evidence="12">The sequence shown here is derived from an EMBL/GenBank/DDBJ whole genome shotgun (WGS) entry which is preliminary data.</text>
</comment>
<gene>
    <name evidence="12" type="ORF">QR680_014034</name>
</gene>
<dbReference type="PROSITE" id="PS51030">
    <property type="entry name" value="NUCLEAR_REC_DBD_2"/>
    <property type="match status" value="1"/>
</dbReference>
<organism evidence="12 13">
    <name type="scientific">Steinernema hermaphroditum</name>
    <dbReference type="NCBI Taxonomy" id="289476"/>
    <lineage>
        <taxon>Eukaryota</taxon>
        <taxon>Metazoa</taxon>
        <taxon>Ecdysozoa</taxon>
        <taxon>Nematoda</taxon>
        <taxon>Chromadorea</taxon>
        <taxon>Rhabditida</taxon>
        <taxon>Tylenchina</taxon>
        <taxon>Panagrolaimomorpha</taxon>
        <taxon>Strongyloidoidea</taxon>
        <taxon>Steinernematidae</taxon>
        <taxon>Steinernema</taxon>
    </lineage>
</organism>
<keyword evidence="5" id="KW-0862">Zinc</keyword>
<evidence type="ECO:0000313" key="13">
    <source>
        <dbReference type="Proteomes" id="UP001175271"/>
    </source>
</evidence>
<sequence length="297" mass="34198">MAMLGRALPSTVPCQICGDKSYGRHYGLWTCDGCSCFFKRSVRRNIKYSCISGDNNCVIDKTRRNWCPACRLKKCFDMQMNKDAVQKERGPRKDRSRIALELSLLSHLPKEIRAVESKRGTEKVGELIKSESGSAAEQIFSTMLMDVSKSVVLSFTPHHHKRDFLLNTWNIFFVLHYVHSFQPLHIANDAVQRSVTRFTLNRTAKHTDPEEIRLFNCILICKLAASFDFLAFIGPLHTIYSLWLGNHCTAYYPEDPTRFERFSIFERELTTSTMPYAGEIARLFDVHPTVLINKFPM</sequence>
<dbReference type="EMBL" id="JAUCMV010000002">
    <property type="protein sequence ID" value="KAK0419239.1"/>
    <property type="molecule type" value="Genomic_DNA"/>
</dbReference>
<proteinExistence type="inferred from homology"/>
<feature type="domain" description="Nuclear receptor" evidence="11">
    <location>
        <begin position="11"/>
        <end position="87"/>
    </location>
</feature>
<keyword evidence="13" id="KW-1185">Reference proteome</keyword>
<dbReference type="GO" id="GO:0008270">
    <property type="term" value="F:zinc ion binding"/>
    <property type="evidence" value="ECO:0007669"/>
    <property type="project" value="UniProtKB-KW"/>
</dbReference>
<dbReference type="PROSITE" id="PS00031">
    <property type="entry name" value="NUCLEAR_REC_DBD_1"/>
    <property type="match status" value="1"/>
</dbReference>
<evidence type="ECO:0000313" key="12">
    <source>
        <dbReference type="EMBL" id="KAK0419239.1"/>
    </source>
</evidence>
<dbReference type="AlphaFoldDB" id="A0AA39M3I6"/>
<protein>
    <recommendedName>
        <fullName evidence="11">Nuclear receptor domain-containing protein</fullName>
    </recommendedName>
</protein>
<accession>A0AA39M3I6</accession>
<dbReference type="GO" id="GO:0043565">
    <property type="term" value="F:sequence-specific DNA binding"/>
    <property type="evidence" value="ECO:0007669"/>
    <property type="project" value="InterPro"/>
</dbReference>
<keyword evidence="3" id="KW-0479">Metal-binding</keyword>
<evidence type="ECO:0000256" key="9">
    <source>
        <dbReference type="ARBA" id="ARBA00023170"/>
    </source>
</evidence>
<evidence type="ECO:0000256" key="4">
    <source>
        <dbReference type="ARBA" id="ARBA00022771"/>
    </source>
</evidence>
<dbReference type="Pfam" id="PF00105">
    <property type="entry name" value="zf-C4"/>
    <property type="match status" value="1"/>
</dbReference>
<comment type="similarity">
    <text evidence="2">Belongs to the nuclear hormone receptor family.</text>
</comment>
<reference evidence="12" key="1">
    <citation type="submission" date="2023-06" db="EMBL/GenBank/DDBJ databases">
        <title>Genomic analysis of the entomopathogenic nematode Steinernema hermaphroditum.</title>
        <authorList>
            <person name="Schwarz E.M."/>
            <person name="Heppert J.K."/>
            <person name="Baniya A."/>
            <person name="Schwartz H.T."/>
            <person name="Tan C.-H."/>
            <person name="Antoshechkin I."/>
            <person name="Sternberg P.W."/>
            <person name="Goodrich-Blair H."/>
            <person name="Dillman A.R."/>
        </authorList>
    </citation>
    <scope>NUCLEOTIDE SEQUENCE</scope>
    <source>
        <strain evidence="12">PS9179</strain>
        <tissue evidence="12">Whole animal</tissue>
    </source>
</reference>
<dbReference type="FunFam" id="3.30.50.10:FF:000006">
    <property type="entry name" value="Nuclear receptor subfamily 5 group A member"/>
    <property type="match status" value="1"/>
</dbReference>
<dbReference type="InterPro" id="IPR050274">
    <property type="entry name" value="Nuclear_hormone_rcpt_NR2"/>
</dbReference>